<keyword evidence="2" id="KW-0274">FAD</keyword>
<dbReference type="PROSITE" id="PS51387">
    <property type="entry name" value="FAD_PCMH"/>
    <property type="match status" value="1"/>
</dbReference>
<evidence type="ECO:0000259" key="3">
    <source>
        <dbReference type="PROSITE" id="PS51387"/>
    </source>
</evidence>
<dbReference type="InterPro" id="IPR016169">
    <property type="entry name" value="FAD-bd_PCMH_sub2"/>
</dbReference>
<dbReference type="EMBL" id="CP061035">
    <property type="protein sequence ID" value="QQV77332.1"/>
    <property type="molecule type" value="Genomic_DNA"/>
</dbReference>
<dbReference type="InterPro" id="IPR036318">
    <property type="entry name" value="FAD-bd_PCMH-like_sf"/>
</dbReference>
<dbReference type="RefSeq" id="WP_202093725.1">
    <property type="nucleotide sequence ID" value="NZ_CP061035.1"/>
</dbReference>
<dbReference type="AlphaFoldDB" id="A0A974NV51"/>
<dbReference type="SUPFAM" id="SSF55103">
    <property type="entry name" value="FAD-linked oxidases, C-terminal domain"/>
    <property type="match status" value="1"/>
</dbReference>
<dbReference type="GO" id="GO:0071949">
    <property type="term" value="F:FAD binding"/>
    <property type="evidence" value="ECO:0007669"/>
    <property type="project" value="InterPro"/>
</dbReference>
<dbReference type="GO" id="GO:0019154">
    <property type="term" value="F:glycolate dehydrogenase activity"/>
    <property type="evidence" value="ECO:0007669"/>
    <property type="project" value="UniProtKB-EC"/>
</dbReference>
<dbReference type="InterPro" id="IPR016164">
    <property type="entry name" value="FAD-linked_Oxase-like_C"/>
</dbReference>
<gene>
    <name evidence="4" type="primary">glcE</name>
    <name evidence="4" type="ORF">H5J25_00335</name>
</gene>
<dbReference type="KEGG" id="sari:H5J25_00335"/>
<name>A0A974NV51_9SPHN</name>
<evidence type="ECO:0000313" key="4">
    <source>
        <dbReference type="EMBL" id="QQV77332.1"/>
    </source>
</evidence>
<organism evidence="4 5">
    <name type="scientific">Sphingomonas aliaeris</name>
    <dbReference type="NCBI Taxonomy" id="2759526"/>
    <lineage>
        <taxon>Bacteria</taxon>
        <taxon>Pseudomonadati</taxon>
        <taxon>Pseudomonadota</taxon>
        <taxon>Alphaproteobacteria</taxon>
        <taxon>Sphingomonadales</taxon>
        <taxon>Sphingomonadaceae</taxon>
        <taxon>Sphingomonas</taxon>
    </lineage>
</organism>
<evidence type="ECO:0000313" key="5">
    <source>
        <dbReference type="Proteomes" id="UP000595894"/>
    </source>
</evidence>
<dbReference type="Proteomes" id="UP000595894">
    <property type="component" value="Chromosome"/>
</dbReference>
<dbReference type="SUPFAM" id="SSF56176">
    <property type="entry name" value="FAD-binding/transporter-associated domain-like"/>
    <property type="match status" value="1"/>
</dbReference>
<dbReference type="PANTHER" id="PTHR11748">
    <property type="entry name" value="D-LACTATE DEHYDROGENASE"/>
    <property type="match status" value="1"/>
</dbReference>
<dbReference type="PANTHER" id="PTHR11748:SF103">
    <property type="entry name" value="GLYCOLATE OXIDASE SUBUNIT GLCE"/>
    <property type="match status" value="1"/>
</dbReference>
<keyword evidence="5" id="KW-1185">Reference proteome</keyword>
<dbReference type="EC" id="1.1.99.14" evidence="4"/>
<dbReference type="InterPro" id="IPR006094">
    <property type="entry name" value="Oxid_FAD_bind_N"/>
</dbReference>
<evidence type="ECO:0000256" key="1">
    <source>
        <dbReference type="ARBA" id="ARBA00022630"/>
    </source>
</evidence>
<sequence>MSETLRPDDATQVREIVSAAGSRGERITVRGGGSKDGFGAPTSDTTVLDMRGMSGIIDYDPPELVLTLLAGTSLAEVQALVAAQGQMLAFDPFDTSAGGGSTIGGVVAAGVAGPARLTRGATRDHVLGFEAVSGRGECFVAGGKVVKNVTGYDLPKLITGSWGRLAAITQVTLKVMPRPHMQSTLLLRGLDVRSGVAAMARALGAPVDLSAAAHLADWHGEAVTALRLDGFPPSVSARSQTLAALLDDMGNLDAISADHGDALWDAVRHVSPLPIDCPLWRIVVPPSAAPDIVAAVPDAAWMLDWAGGLIWLASRGDPLTIRRLAEAGGGHASLVRADAAMRATVPALHPQPAPVAALEARVRRAFDPAGVFETGRF</sequence>
<keyword evidence="4" id="KW-0560">Oxidoreductase</keyword>
<feature type="domain" description="FAD-binding PCMH-type" evidence="3">
    <location>
        <begin position="1"/>
        <end position="178"/>
    </location>
</feature>
<dbReference type="Gene3D" id="3.30.465.10">
    <property type="match status" value="1"/>
</dbReference>
<reference evidence="5" key="1">
    <citation type="submission" date="2020-09" db="EMBL/GenBank/DDBJ databases">
        <title>Sphingomonas sp., a new species isolated from pork steak.</title>
        <authorList>
            <person name="Heidler von Heilborn D."/>
        </authorList>
    </citation>
    <scope>NUCLEOTIDE SEQUENCE [LARGE SCALE GENOMIC DNA]</scope>
</reference>
<proteinExistence type="predicted"/>
<evidence type="ECO:0000256" key="2">
    <source>
        <dbReference type="ARBA" id="ARBA00022827"/>
    </source>
</evidence>
<keyword evidence="1" id="KW-0285">Flavoprotein</keyword>
<accession>A0A974NV51</accession>
<protein>
    <submittedName>
        <fullName evidence="4">Glycolate oxidase subunit GlcE</fullName>
        <ecNumber evidence="4">1.1.99.14</ecNumber>
    </submittedName>
</protein>
<dbReference type="Pfam" id="PF01565">
    <property type="entry name" value="FAD_binding_4"/>
    <property type="match status" value="1"/>
</dbReference>
<dbReference type="InterPro" id="IPR016166">
    <property type="entry name" value="FAD-bd_PCMH"/>
</dbReference>
<dbReference type="NCBIfam" id="NF008439">
    <property type="entry name" value="PRK11282.1"/>
    <property type="match status" value="1"/>
</dbReference>